<dbReference type="EMBL" id="JXTB01000278">
    <property type="protein sequence ID" value="PON48359.1"/>
    <property type="molecule type" value="Genomic_DNA"/>
</dbReference>
<dbReference type="OrthoDB" id="10408929at2759"/>
<keyword evidence="2" id="KW-1185">Reference proteome</keyword>
<comment type="caution">
    <text evidence="1">The sequence shown here is derived from an EMBL/GenBank/DDBJ whole genome shotgun (WGS) entry which is preliminary data.</text>
</comment>
<dbReference type="Proteomes" id="UP000237105">
    <property type="component" value="Unassembled WGS sequence"/>
</dbReference>
<gene>
    <name evidence="1" type="ORF">PanWU01x14_237540</name>
</gene>
<proteinExistence type="predicted"/>
<sequence length="62" mass="6831">MLISKCSLRNVRSNNEALDLSKGENVNLAVWPSGDVAMSEGLLDHVSSHFKGHGSRHMIKKQ</sequence>
<protein>
    <submittedName>
        <fullName evidence="1">Uncharacterized protein</fullName>
    </submittedName>
</protein>
<name>A0A2P5BHT0_PARAD</name>
<dbReference type="AlphaFoldDB" id="A0A2P5BHT0"/>
<reference evidence="2" key="1">
    <citation type="submission" date="2016-06" db="EMBL/GenBank/DDBJ databases">
        <title>Parallel loss of symbiosis genes in relatives of nitrogen-fixing non-legume Parasponia.</title>
        <authorList>
            <person name="Van Velzen R."/>
            <person name="Holmer R."/>
            <person name="Bu F."/>
            <person name="Rutten L."/>
            <person name="Van Zeijl A."/>
            <person name="Liu W."/>
            <person name="Santuari L."/>
            <person name="Cao Q."/>
            <person name="Sharma T."/>
            <person name="Shen D."/>
            <person name="Roswanjaya Y."/>
            <person name="Wardhani T."/>
            <person name="Kalhor M.S."/>
            <person name="Jansen J."/>
            <person name="Van den Hoogen J."/>
            <person name="Gungor B."/>
            <person name="Hartog M."/>
            <person name="Hontelez J."/>
            <person name="Verver J."/>
            <person name="Yang W.-C."/>
            <person name="Schijlen E."/>
            <person name="Repin R."/>
            <person name="Schilthuizen M."/>
            <person name="Schranz E."/>
            <person name="Heidstra R."/>
            <person name="Miyata K."/>
            <person name="Fedorova E."/>
            <person name="Kohlen W."/>
            <person name="Bisseling T."/>
            <person name="Smit S."/>
            <person name="Geurts R."/>
        </authorList>
    </citation>
    <scope>NUCLEOTIDE SEQUENCE [LARGE SCALE GENOMIC DNA]</scope>
    <source>
        <strain evidence="2">cv. WU1-14</strain>
    </source>
</reference>
<feature type="non-terminal residue" evidence="1">
    <location>
        <position position="62"/>
    </location>
</feature>
<accession>A0A2P5BHT0</accession>
<evidence type="ECO:0000313" key="2">
    <source>
        <dbReference type="Proteomes" id="UP000237105"/>
    </source>
</evidence>
<organism evidence="1 2">
    <name type="scientific">Parasponia andersonii</name>
    <name type="common">Sponia andersonii</name>
    <dbReference type="NCBI Taxonomy" id="3476"/>
    <lineage>
        <taxon>Eukaryota</taxon>
        <taxon>Viridiplantae</taxon>
        <taxon>Streptophyta</taxon>
        <taxon>Embryophyta</taxon>
        <taxon>Tracheophyta</taxon>
        <taxon>Spermatophyta</taxon>
        <taxon>Magnoliopsida</taxon>
        <taxon>eudicotyledons</taxon>
        <taxon>Gunneridae</taxon>
        <taxon>Pentapetalae</taxon>
        <taxon>rosids</taxon>
        <taxon>fabids</taxon>
        <taxon>Rosales</taxon>
        <taxon>Cannabaceae</taxon>
        <taxon>Parasponia</taxon>
    </lineage>
</organism>
<evidence type="ECO:0000313" key="1">
    <source>
        <dbReference type="EMBL" id="PON48359.1"/>
    </source>
</evidence>